<gene>
    <name evidence="2" type="ORF">AB0E65_16835</name>
</gene>
<keyword evidence="1" id="KW-1133">Transmembrane helix</keyword>
<dbReference type="RefSeq" id="WP_108953135.1">
    <property type="nucleotide sequence ID" value="NZ_BEVZ01000002.1"/>
</dbReference>
<accession>A0ABV2YJF2</accession>
<evidence type="ECO:0000256" key="1">
    <source>
        <dbReference type="SAM" id="Phobius"/>
    </source>
</evidence>
<dbReference type="EMBL" id="JBEZUR010000024">
    <property type="protein sequence ID" value="MEU3555858.1"/>
    <property type="molecule type" value="Genomic_DNA"/>
</dbReference>
<protein>
    <recommendedName>
        <fullName evidence="4">Integral membrane protein</fullName>
    </recommendedName>
</protein>
<evidence type="ECO:0008006" key="4">
    <source>
        <dbReference type="Google" id="ProtNLM"/>
    </source>
</evidence>
<feature type="transmembrane region" description="Helical" evidence="1">
    <location>
        <begin position="87"/>
        <end position="107"/>
    </location>
</feature>
<keyword evidence="1" id="KW-0472">Membrane</keyword>
<reference evidence="2 3" key="1">
    <citation type="submission" date="2024-06" db="EMBL/GenBank/DDBJ databases">
        <title>The Natural Products Discovery Center: Release of the First 8490 Sequenced Strains for Exploring Actinobacteria Biosynthetic Diversity.</title>
        <authorList>
            <person name="Kalkreuter E."/>
            <person name="Kautsar S.A."/>
            <person name="Yang D."/>
            <person name="Bader C.D."/>
            <person name="Teijaro C.N."/>
            <person name="Fluegel L."/>
            <person name="Davis C.M."/>
            <person name="Simpson J.R."/>
            <person name="Lauterbach L."/>
            <person name="Steele A.D."/>
            <person name="Gui C."/>
            <person name="Meng S."/>
            <person name="Li G."/>
            <person name="Viehrig K."/>
            <person name="Ye F."/>
            <person name="Su P."/>
            <person name="Kiefer A.F."/>
            <person name="Nichols A."/>
            <person name="Cepeda A.J."/>
            <person name="Yan W."/>
            <person name="Fan B."/>
            <person name="Jiang Y."/>
            <person name="Adhikari A."/>
            <person name="Zheng C.-J."/>
            <person name="Schuster L."/>
            <person name="Cowan T.M."/>
            <person name="Smanski M.J."/>
            <person name="Chevrette M.G."/>
            <person name="De Carvalho L.P.S."/>
            <person name="Shen B."/>
        </authorList>
    </citation>
    <scope>NUCLEOTIDE SEQUENCE [LARGE SCALE GENOMIC DNA]</scope>
    <source>
        <strain evidence="2 3">NPDC038104</strain>
    </source>
</reference>
<organism evidence="2 3">
    <name type="scientific">Streptomyces fragilis</name>
    <dbReference type="NCBI Taxonomy" id="67301"/>
    <lineage>
        <taxon>Bacteria</taxon>
        <taxon>Bacillati</taxon>
        <taxon>Actinomycetota</taxon>
        <taxon>Actinomycetes</taxon>
        <taxon>Kitasatosporales</taxon>
        <taxon>Streptomycetaceae</taxon>
        <taxon>Streptomyces</taxon>
    </lineage>
</organism>
<proteinExistence type="predicted"/>
<feature type="transmembrane region" description="Helical" evidence="1">
    <location>
        <begin position="54"/>
        <end position="75"/>
    </location>
</feature>
<keyword evidence="1" id="KW-0812">Transmembrane</keyword>
<feature type="transmembrane region" description="Helical" evidence="1">
    <location>
        <begin position="20"/>
        <end position="42"/>
    </location>
</feature>
<evidence type="ECO:0000313" key="3">
    <source>
        <dbReference type="Proteomes" id="UP001550850"/>
    </source>
</evidence>
<dbReference type="Proteomes" id="UP001550850">
    <property type="component" value="Unassembled WGS sequence"/>
</dbReference>
<keyword evidence="3" id="KW-1185">Reference proteome</keyword>
<comment type="caution">
    <text evidence="2">The sequence shown here is derived from an EMBL/GenBank/DDBJ whole genome shotgun (WGS) entry which is preliminary data.</text>
</comment>
<evidence type="ECO:0000313" key="2">
    <source>
        <dbReference type="EMBL" id="MEU3555858.1"/>
    </source>
</evidence>
<feature type="transmembrane region" description="Helical" evidence="1">
    <location>
        <begin position="113"/>
        <end position="136"/>
    </location>
</feature>
<sequence length="141" mass="14728">MTTTDATTAIRRPQEGARVWLSRFLALDAAVTGANGLAYVVASGPLGELLGVGSALLFELGIFLVLFAGAVAFLATRPAPSVKAVTAVIDANVVWAVLSIVTVLLWLDAPTTAGMLWIPMQALTVGGFAVLQFAALRRYRG</sequence>
<name>A0ABV2YJF2_9ACTN</name>